<dbReference type="InterPro" id="IPR021251">
    <property type="entry name" value="DUF2793"/>
</dbReference>
<gene>
    <name evidence="1" type="ORF">EWE75_22930</name>
</gene>
<reference evidence="1 2" key="1">
    <citation type="submission" date="2019-02" db="EMBL/GenBank/DDBJ databases">
        <authorList>
            <person name="Li Y."/>
        </authorList>
    </citation>
    <scope>NUCLEOTIDE SEQUENCE [LARGE SCALE GENOMIC DNA]</scope>
    <source>
        <strain evidence="1 2">3-7</strain>
    </source>
</reference>
<dbReference type="AlphaFoldDB" id="A0A4Q6XGZ5"/>
<accession>A0A4Q6XGZ5</accession>
<dbReference type="OrthoDB" id="564699at2"/>
<proteinExistence type="predicted"/>
<name>A0A4Q6XGZ5_9SPHN</name>
<dbReference type="EMBL" id="SGIS01000073">
    <property type="protein sequence ID" value="RZF59210.1"/>
    <property type="molecule type" value="Genomic_DNA"/>
</dbReference>
<protein>
    <submittedName>
        <fullName evidence="1">DUF2793 domain-containing protein</fullName>
    </submittedName>
</protein>
<dbReference type="Pfam" id="PF10983">
    <property type="entry name" value="DUF2793"/>
    <property type="match status" value="1"/>
</dbReference>
<dbReference type="Proteomes" id="UP000292085">
    <property type="component" value="Unassembled WGS sequence"/>
</dbReference>
<sequence>MTDDMTARLALPLLSAGQAQKEMSHNEALALLDLFVQPVVLAVGIDTPPATPAAGQCWIVGAAPTGVWAGHAQHLAGWTEGGWRFCIPKMGMRAWNLADADEALFDGSGWSVGILRGARLEIQGVQVVAVQQSAIAAPSGGTIADAEAREAISAILAALHTHGLIAA</sequence>
<organism evidence="1 2">
    <name type="scientific">Sphingomonas populi</name>
    <dbReference type="NCBI Taxonomy" id="2484750"/>
    <lineage>
        <taxon>Bacteria</taxon>
        <taxon>Pseudomonadati</taxon>
        <taxon>Pseudomonadota</taxon>
        <taxon>Alphaproteobacteria</taxon>
        <taxon>Sphingomonadales</taxon>
        <taxon>Sphingomonadaceae</taxon>
        <taxon>Sphingomonas</taxon>
    </lineage>
</organism>
<evidence type="ECO:0000313" key="1">
    <source>
        <dbReference type="EMBL" id="RZF59210.1"/>
    </source>
</evidence>
<comment type="caution">
    <text evidence="1">The sequence shown here is derived from an EMBL/GenBank/DDBJ whole genome shotgun (WGS) entry which is preliminary data.</text>
</comment>
<keyword evidence="2" id="KW-1185">Reference proteome</keyword>
<dbReference type="RefSeq" id="WP_130160391.1">
    <property type="nucleotide sequence ID" value="NZ_SGIS01000073.1"/>
</dbReference>
<evidence type="ECO:0000313" key="2">
    <source>
        <dbReference type="Proteomes" id="UP000292085"/>
    </source>
</evidence>